<dbReference type="EMBL" id="LWBO01000077">
    <property type="protein sequence ID" value="OQP40490.1"/>
    <property type="molecule type" value="Genomic_DNA"/>
</dbReference>
<accession>A0ABX3NP77</accession>
<evidence type="ECO:0008006" key="3">
    <source>
        <dbReference type="Google" id="ProtNLM"/>
    </source>
</evidence>
<keyword evidence="2" id="KW-1185">Reference proteome</keyword>
<comment type="caution">
    <text evidence="1">The sequence shown here is derived from an EMBL/GenBank/DDBJ whole genome shotgun (WGS) entry which is preliminary data.</text>
</comment>
<gene>
    <name evidence="1" type="ORF">A4D02_16395</name>
</gene>
<dbReference type="RefSeq" id="WP_014217603.1">
    <property type="nucleotide sequence ID" value="NZ_LWBO01000077.1"/>
</dbReference>
<protein>
    <recommendedName>
        <fullName evidence="3">Lipoprotein</fullName>
    </recommendedName>
</protein>
<dbReference type="Proteomes" id="UP000192277">
    <property type="component" value="Unassembled WGS sequence"/>
</dbReference>
<evidence type="ECO:0000313" key="1">
    <source>
        <dbReference type="EMBL" id="OQP40490.1"/>
    </source>
</evidence>
<evidence type="ECO:0000313" key="2">
    <source>
        <dbReference type="Proteomes" id="UP000192277"/>
    </source>
</evidence>
<reference evidence="1 2" key="1">
    <citation type="submission" date="2016-04" db="EMBL/GenBank/DDBJ databases">
        <authorList>
            <person name="Chen L."/>
            <person name="Zhuang W."/>
            <person name="Wang G."/>
        </authorList>
    </citation>
    <scope>NUCLEOTIDE SEQUENCE [LARGE SCALE GENOMIC DNA]</scope>
    <source>
        <strain evidence="2">GR20</strain>
    </source>
</reference>
<name>A0ABX3NP77_9BACT</name>
<organism evidence="1 2">
    <name type="scientific">Niastella koreensis</name>
    <dbReference type="NCBI Taxonomy" id="354356"/>
    <lineage>
        <taxon>Bacteria</taxon>
        <taxon>Pseudomonadati</taxon>
        <taxon>Bacteroidota</taxon>
        <taxon>Chitinophagia</taxon>
        <taxon>Chitinophagales</taxon>
        <taxon>Chitinophagaceae</taxon>
        <taxon>Niastella</taxon>
    </lineage>
</organism>
<proteinExistence type="predicted"/>
<sequence>MKNEIILVFLFVLSLAVKGQDKKAEFLTEPSRWEFERFPLPPTFAPNFPYKGVEELRFSPGMFKKEAPDYFSYAFVARLDSISSITQQEVKDYLLSYFKGLCASTAKQRNLSIDTSQVKVSIEKKIKTSANEVIYSAVLNVFGVFTDGAPVTLNAEIKAMTDLRAKKIYLVFITSPQKRTDNIWKQLYAIQHAFIMANWNE</sequence>